<protein>
    <submittedName>
        <fullName evidence="1">Zinc-binding dehydrogenase</fullName>
    </submittedName>
</protein>
<reference evidence="1" key="1">
    <citation type="submission" date="2022-01" db="EMBL/GenBank/DDBJ databases">
        <title>Genome sequnece data of strain Bradyrhizobium sp. nov.</title>
        <authorList>
            <person name="Zhang J."/>
        </authorList>
    </citation>
    <scope>NUCLEOTIDE SEQUENCE</scope>
    <source>
        <strain evidence="1">WYCCWR 12774</strain>
    </source>
</reference>
<dbReference type="Proteomes" id="UP001139012">
    <property type="component" value="Unassembled WGS sequence"/>
</dbReference>
<accession>A0ABS9LVQ8</accession>
<proteinExistence type="predicted"/>
<dbReference type="Gene3D" id="3.90.180.10">
    <property type="entry name" value="Medium-chain alcohol dehydrogenases, catalytic domain"/>
    <property type="match status" value="1"/>
</dbReference>
<comment type="caution">
    <text evidence="1">The sequence shown here is derived from an EMBL/GenBank/DDBJ whole genome shotgun (WGS) entry which is preliminary data.</text>
</comment>
<evidence type="ECO:0000313" key="1">
    <source>
        <dbReference type="EMBL" id="MCG2671106.1"/>
    </source>
</evidence>
<organism evidence="1 2">
    <name type="scientific">Bradyrhizobium zhengyangense</name>
    <dbReference type="NCBI Taxonomy" id="2911009"/>
    <lineage>
        <taxon>Bacteria</taxon>
        <taxon>Pseudomonadati</taxon>
        <taxon>Pseudomonadota</taxon>
        <taxon>Alphaproteobacteria</taxon>
        <taxon>Hyphomicrobiales</taxon>
        <taxon>Nitrobacteraceae</taxon>
        <taxon>Bradyrhizobium</taxon>
    </lineage>
</organism>
<keyword evidence="2" id="KW-1185">Reference proteome</keyword>
<gene>
    <name evidence="1" type="ORF">L6637_29560</name>
</gene>
<sequence>MNDTLMQWLAEGHIRPHIDRVLPLEDASEAMRAVANRTVQGRIVLRIR</sequence>
<name>A0ABS9LVQ8_9BRAD</name>
<dbReference type="Pfam" id="PF13602">
    <property type="entry name" value="ADH_zinc_N_2"/>
    <property type="match status" value="1"/>
</dbReference>
<dbReference type="EMBL" id="JAKLUA010000012">
    <property type="protein sequence ID" value="MCG2671106.1"/>
    <property type="molecule type" value="Genomic_DNA"/>
</dbReference>
<evidence type="ECO:0000313" key="2">
    <source>
        <dbReference type="Proteomes" id="UP001139012"/>
    </source>
</evidence>
<dbReference type="RefSeq" id="WP_237872691.1">
    <property type="nucleotide sequence ID" value="NZ_JAKLUA010000012.1"/>
</dbReference>